<dbReference type="PROSITE" id="PS50110">
    <property type="entry name" value="RESPONSE_REGULATORY"/>
    <property type="match status" value="1"/>
</dbReference>
<dbReference type="CDD" id="cd00156">
    <property type="entry name" value="REC"/>
    <property type="match status" value="1"/>
</dbReference>
<feature type="modified residue" description="4-aspartylphosphate" evidence="6">
    <location>
        <position position="56"/>
    </location>
</feature>
<dbReference type="RefSeq" id="WP_092994214.1">
    <property type="nucleotide sequence ID" value="NZ_FMWD01000003.1"/>
</dbReference>
<proteinExistence type="predicted"/>
<keyword evidence="4 9" id="KW-0238">DNA-binding</keyword>
<evidence type="ECO:0000256" key="6">
    <source>
        <dbReference type="PROSITE-ProRule" id="PRU00169"/>
    </source>
</evidence>
<dbReference type="PROSITE" id="PS50045">
    <property type="entry name" value="SIGMA54_INTERACT_4"/>
    <property type="match status" value="1"/>
</dbReference>
<evidence type="ECO:0000256" key="1">
    <source>
        <dbReference type="ARBA" id="ARBA00022741"/>
    </source>
</evidence>
<organism evidence="9 10">
    <name type="scientific">Thiohalomonas denitrificans</name>
    <dbReference type="NCBI Taxonomy" id="415747"/>
    <lineage>
        <taxon>Bacteria</taxon>
        <taxon>Pseudomonadati</taxon>
        <taxon>Pseudomonadota</taxon>
        <taxon>Gammaproteobacteria</taxon>
        <taxon>Thiohalomonadales</taxon>
        <taxon>Thiohalomonadaceae</taxon>
        <taxon>Thiohalomonas</taxon>
    </lineage>
</organism>
<evidence type="ECO:0000256" key="2">
    <source>
        <dbReference type="ARBA" id="ARBA00022840"/>
    </source>
</evidence>
<keyword evidence="6" id="KW-0597">Phosphoprotein</keyword>
<dbReference type="PRINTS" id="PR01590">
    <property type="entry name" value="HTHFIS"/>
</dbReference>
<dbReference type="InterPro" id="IPR001789">
    <property type="entry name" value="Sig_transdc_resp-reg_receiver"/>
</dbReference>
<dbReference type="SUPFAM" id="SSF52540">
    <property type="entry name" value="P-loop containing nucleoside triphosphate hydrolases"/>
    <property type="match status" value="1"/>
</dbReference>
<reference evidence="9 10" key="1">
    <citation type="submission" date="2016-10" db="EMBL/GenBank/DDBJ databases">
        <authorList>
            <person name="de Groot N.N."/>
        </authorList>
    </citation>
    <scope>NUCLEOTIDE SEQUENCE [LARGE SCALE GENOMIC DNA]</scope>
    <source>
        <strain evidence="9 10">HLD2</strain>
    </source>
</reference>
<feature type="domain" description="Response regulatory" evidence="8">
    <location>
        <begin position="7"/>
        <end position="121"/>
    </location>
</feature>
<dbReference type="Pfam" id="PF02954">
    <property type="entry name" value="HTH_8"/>
    <property type="match status" value="1"/>
</dbReference>
<evidence type="ECO:0000256" key="3">
    <source>
        <dbReference type="ARBA" id="ARBA00023015"/>
    </source>
</evidence>
<dbReference type="PROSITE" id="PS00676">
    <property type="entry name" value="SIGMA54_INTERACT_2"/>
    <property type="match status" value="1"/>
</dbReference>
<gene>
    <name evidence="9" type="ORF">SAMN03097708_01313</name>
</gene>
<dbReference type="SMART" id="SM00448">
    <property type="entry name" value="REC"/>
    <property type="match status" value="1"/>
</dbReference>
<name>A0A1G5Q340_9GAMM</name>
<evidence type="ECO:0000313" key="9">
    <source>
        <dbReference type="EMBL" id="SCZ56233.1"/>
    </source>
</evidence>
<dbReference type="InterPro" id="IPR002078">
    <property type="entry name" value="Sigma_54_int"/>
</dbReference>
<evidence type="ECO:0000259" key="7">
    <source>
        <dbReference type="PROSITE" id="PS50045"/>
    </source>
</evidence>
<protein>
    <submittedName>
        <fullName evidence="9">DNA-binding transcriptional response regulator, NtrC family, contains REC, AAA-type ATPase, and a Fis-type DNA-binding domains</fullName>
    </submittedName>
</protein>
<dbReference type="GO" id="GO:0000160">
    <property type="term" value="P:phosphorelay signal transduction system"/>
    <property type="evidence" value="ECO:0007669"/>
    <property type="project" value="InterPro"/>
</dbReference>
<dbReference type="InterPro" id="IPR003593">
    <property type="entry name" value="AAA+_ATPase"/>
</dbReference>
<dbReference type="Pfam" id="PF25601">
    <property type="entry name" value="AAA_lid_14"/>
    <property type="match status" value="1"/>
</dbReference>
<dbReference type="CDD" id="cd00009">
    <property type="entry name" value="AAA"/>
    <property type="match status" value="1"/>
</dbReference>
<keyword evidence="1" id="KW-0547">Nucleotide-binding</keyword>
<feature type="domain" description="Sigma-54 factor interaction" evidence="7">
    <location>
        <begin position="145"/>
        <end position="374"/>
    </location>
</feature>
<evidence type="ECO:0000259" key="8">
    <source>
        <dbReference type="PROSITE" id="PS50110"/>
    </source>
</evidence>
<dbReference type="InterPro" id="IPR058031">
    <property type="entry name" value="AAA_lid_NorR"/>
</dbReference>
<dbReference type="GO" id="GO:0006355">
    <property type="term" value="P:regulation of DNA-templated transcription"/>
    <property type="evidence" value="ECO:0007669"/>
    <property type="project" value="InterPro"/>
</dbReference>
<keyword evidence="3" id="KW-0805">Transcription regulation</keyword>
<dbReference type="InterPro" id="IPR025943">
    <property type="entry name" value="Sigma_54_int_dom_ATP-bd_2"/>
</dbReference>
<dbReference type="GO" id="GO:0005524">
    <property type="term" value="F:ATP binding"/>
    <property type="evidence" value="ECO:0007669"/>
    <property type="project" value="UniProtKB-KW"/>
</dbReference>
<dbReference type="InterPro" id="IPR009057">
    <property type="entry name" value="Homeodomain-like_sf"/>
</dbReference>
<dbReference type="InterPro" id="IPR002197">
    <property type="entry name" value="HTH_Fis"/>
</dbReference>
<dbReference type="GO" id="GO:0043565">
    <property type="term" value="F:sequence-specific DNA binding"/>
    <property type="evidence" value="ECO:0007669"/>
    <property type="project" value="InterPro"/>
</dbReference>
<keyword evidence="10" id="KW-1185">Reference proteome</keyword>
<evidence type="ECO:0000313" key="10">
    <source>
        <dbReference type="Proteomes" id="UP000199648"/>
    </source>
</evidence>
<accession>A0A1G5Q340</accession>
<keyword evidence="2" id="KW-0067">ATP-binding</keyword>
<dbReference type="SMART" id="SM00382">
    <property type="entry name" value="AAA"/>
    <property type="match status" value="1"/>
</dbReference>
<dbReference type="InterPro" id="IPR027417">
    <property type="entry name" value="P-loop_NTPase"/>
</dbReference>
<dbReference type="Pfam" id="PF00072">
    <property type="entry name" value="Response_reg"/>
    <property type="match status" value="1"/>
</dbReference>
<evidence type="ECO:0000256" key="4">
    <source>
        <dbReference type="ARBA" id="ARBA00023125"/>
    </source>
</evidence>
<keyword evidence="5" id="KW-0804">Transcription</keyword>
<evidence type="ECO:0000256" key="5">
    <source>
        <dbReference type="ARBA" id="ARBA00023163"/>
    </source>
</evidence>
<dbReference type="FunFam" id="3.40.50.300:FF:000006">
    <property type="entry name" value="DNA-binding transcriptional regulator NtrC"/>
    <property type="match status" value="1"/>
</dbReference>
<dbReference type="AlphaFoldDB" id="A0A1G5Q340"/>
<dbReference type="Gene3D" id="3.40.50.300">
    <property type="entry name" value="P-loop containing nucleotide triphosphate hydrolases"/>
    <property type="match status" value="1"/>
</dbReference>
<dbReference type="Proteomes" id="UP000199648">
    <property type="component" value="Unassembled WGS sequence"/>
</dbReference>
<sequence>MNPEKASVLVVEDDAALRELIREELEEAGYRLTEAADVPTALRRIDELSPDLVISDLRLPGEDGMALLDRVRDRPVAPGFIIITAFGTVEQAVAALKRGADDFLTKPLKLDHLRLCVERTLERRELRRQIEHYQSVLEKGDFHGLIGRSRPMRKLFEKIRRIAHASGPALLFGESGVGKELVARALHEESERRHRPFVAVNCAGIPADLLESELFGHAAGAFTGAQKARKGLFAEAEGGSILLDEIGEMPAMMQSKLLRILEDGRLRPVGVDRETRLDVRVIAATNRDLETEIAEGRFRADLFYRLETFALEVPPLRDREDDIDLLTAHFISRFGADSNPPVDTISSAAMTRLRAHPFPGNVRELSNAIERAVAFCSKGEIDVGDLPERIGHRNADRAPDDAGAIPGLGNESLASLREVERHYVRHVLDRLGGNKRRAAHQLGIGRRTLYRYLEEDG</sequence>
<dbReference type="SUPFAM" id="SSF46689">
    <property type="entry name" value="Homeodomain-like"/>
    <property type="match status" value="1"/>
</dbReference>
<dbReference type="SUPFAM" id="SSF52172">
    <property type="entry name" value="CheY-like"/>
    <property type="match status" value="1"/>
</dbReference>
<dbReference type="Pfam" id="PF00158">
    <property type="entry name" value="Sigma54_activat"/>
    <property type="match status" value="1"/>
</dbReference>
<dbReference type="PANTHER" id="PTHR32071">
    <property type="entry name" value="TRANSCRIPTIONAL REGULATORY PROTEIN"/>
    <property type="match status" value="1"/>
</dbReference>
<dbReference type="InterPro" id="IPR011006">
    <property type="entry name" value="CheY-like_superfamily"/>
</dbReference>
<dbReference type="OrthoDB" id="9804019at2"/>
<dbReference type="PROSITE" id="PS00688">
    <property type="entry name" value="SIGMA54_INTERACT_3"/>
    <property type="match status" value="1"/>
</dbReference>
<dbReference type="STRING" id="415747.SAMN03097708_01313"/>
<dbReference type="InterPro" id="IPR025944">
    <property type="entry name" value="Sigma_54_int_dom_CS"/>
</dbReference>
<dbReference type="Gene3D" id="1.10.8.60">
    <property type="match status" value="1"/>
</dbReference>
<dbReference type="EMBL" id="FMWD01000003">
    <property type="protein sequence ID" value="SCZ56233.1"/>
    <property type="molecule type" value="Genomic_DNA"/>
</dbReference>
<dbReference type="Gene3D" id="1.10.10.60">
    <property type="entry name" value="Homeodomain-like"/>
    <property type="match status" value="1"/>
</dbReference>
<dbReference type="Gene3D" id="3.40.50.2300">
    <property type="match status" value="1"/>
</dbReference>